<evidence type="ECO:0008006" key="5">
    <source>
        <dbReference type="Google" id="ProtNLM"/>
    </source>
</evidence>
<evidence type="ECO:0000313" key="4">
    <source>
        <dbReference type="Proteomes" id="UP000319555"/>
    </source>
</evidence>
<gene>
    <name evidence="3" type="ORF">SAMN06265380_1011042</name>
</gene>
<feature type="region of interest" description="Disordered" evidence="1">
    <location>
        <begin position="195"/>
        <end position="226"/>
    </location>
</feature>
<dbReference type="OrthoDB" id="7876207at2"/>
<evidence type="ECO:0000313" key="3">
    <source>
        <dbReference type="EMBL" id="SMO49163.1"/>
    </source>
</evidence>
<evidence type="ECO:0000256" key="1">
    <source>
        <dbReference type="SAM" id="MobiDB-lite"/>
    </source>
</evidence>
<keyword evidence="2" id="KW-0472">Membrane</keyword>
<protein>
    <recommendedName>
        <fullName evidence="5">Flp pilus assembly protein TadG</fullName>
    </recommendedName>
</protein>
<keyword evidence="2" id="KW-1133">Transmembrane helix</keyword>
<organism evidence="3 4">
    <name type="scientific">Ruegeria faecimaris</name>
    <dbReference type="NCBI Taxonomy" id="686389"/>
    <lineage>
        <taxon>Bacteria</taxon>
        <taxon>Pseudomonadati</taxon>
        <taxon>Pseudomonadota</taxon>
        <taxon>Alphaproteobacteria</taxon>
        <taxon>Rhodobacterales</taxon>
        <taxon>Roseobacteraceae</taxon>
        <taxon>Ruegeria</taxon>
    </lineage>
</organism>
<dbReference type="EMBL" id="FXTE01000001">
    <property type="protein sequence ID" value="SMO49163.1"/>
    <property type="molecule type" value="Genomic_DNA"/>
</dbReference>
<dbReference type="Proteomes" id="UP000319555">
    <property type="component" value="Unassembled WGS sequence"/>
</dbReference>
<proteinExistence type="predicted"/>
<dbReference type="AlphaFoldDB" id="A0A521BPW0"/>
<sequence length="226" mass="25186">MFFISKLRNLLKSKTKDESGVLTVEALLVFPMLVWTITGAFTYFDGFRQSASNLKAAYTVGDLISRETGTITDTYITSLHSLLVAMVNNRSQMNLRVSLVVFDEEDDRHYVRWSTARGYDSIWTDDNIDRMRDNLPPMPNQDTLIIVETANAYIPVFDSIYGVDFLKGDHVFENFVFTRPRFTNEVAANVSGVVEIEENPDGSGEIGEIEDPGTGDSGASAESATN</sequence>
<name>A0A521BPW0_9RHOB</name>
<evidence type="ECO:0000256" key="2">
    <source>
        <dbReference type="SAM" id="Phobius"/>
    </source>
</evidence>
<accession>A0A521BPW0</accession>
<feature type="transmembrane region" description="Helical" evidence="2">
    <location>
        <begin position="21"/>
        <end position="44"/>
    </location>
</feature>
<keyword evidence="2" id="KW-0812">Transmembrane</keyword>
<reference evidence="3 4" key="1">
    <citation type="submission" date="2017-05" db="EMBL/GenBank/DDBJ databases">
        <authorList>
            <person name="Varghese N."/>
            <person name="Submissions S."/>
        </authorList>
    </citation>
    <scope>NUCLEOTIDE SEQUENCE [LARGE SCALE GENOMIC DNA]</scope>
    <source>
        <strain evidence="3 4">DSM 28009</strain>
    </source>
</reference>
<dbReference type="RefSeq" id="WP_142634671.1">
    <property type="nucleotide sequence ID" value="NZ_CANLVA010000001.1"/>
</dbReference>
<keyword evidence="4" id="KW-1185">Reference proteome</keyword>